<evidence type="ECO:0000313" key="1">
    <source>
        <dbReference type="EMBL" id="KAH3896267.1"/>
    </source>
</evidence>
<accession>A0A9D4SB20</accession>
<reference evidence="1" key="1">
    <citation type="journal article" date="2019" name="bioRxiv">
        <title>The Genome of the Zebra Mussel, Dreissena polymorpha: A Resource for Invasive Species Research.</title>
        <authorList>
            <person name="McCartney M.A."/>
            <person name="Auch B."/>
            <person name="Kono T."/>
            <person name="Mallez S."/>
            <person name="Zhang Y."/>
            <person name="Obille A."/>
            <person name="Becker A."/>
            <person name="Abrahante J.E."/>
            <person name="Garbe J."/>
            <person name="Badalamenti J.P."/>
            <person name="Herman A."/>
            <person name="Mangelson H."/>
            <person name="Liachko I."/>
            <person name="Sullivan S."/>
            <person name="Sone E.D."/>
            <person name="Koren S."/>
            <person name="Silverstein K.A.T."/>
            <person name="Beckman K.B."/>
            <person name="Gohl D.M."/>
        </authorList>
    </citation>
    <scope>NUCLEOTIDE SEQUENCE</scope>
    <source>
        <strain evidence="1">Duluth1</strain>
        <tissue evidence="1">Whole animal</tissue>
    </source>
</reference>
<sequence length="75" mass="8468">MRQTTYLSGKGINNNNIYSAIKLIQALSQYKLLAYKKLDSAAYKRLDSAAYKRLDSAAYKRLDSAAYKRLDSALV</sequence>
<dbReference type="AlphaFoldDB" id="A0A9D4SB20"/>
<organism evidence="1 2">
    <name type="scientific">Dreissena polymorpha</name>
    <name type="common">Zebra mussel</name>
    <name type="synonym">Mytilus polymorpha</name>
    <dbReference type="NCBI Taxonomy" id="45954"/>
    <lineage>
        <taxon>Eukaryota</taxon>
        <taxon>Metazoa</taxon>
        <taxon>Spiralia</taxon>
        <taxon>Lophotrochozoa</taxon>
        <taxon>Mollusca</taxon>
        <taxon>Bivalvia</taxon>
        <taxon>Autobranchia</taxon>
        <taxon>Heteroconchia</taxon>
        <taxon>Euheterodonta</taxon>
        <taxon>Imparidentia</taxon>
        <taxon>Neoheterodontei</taxon>
        <taxon>Myida</taxon>
        <taxon>Dreissenoidea</taxon>
        <taxon>Dreissenidae</taxon>
        <taxon>Dreissena</taxon>
    </lineage>
</organism>
<dbReference type="Proteomes" id="UP000828390">
    <property type="component" value="Unassembled WGS sequence"/>
</dbReference>
<comment type="caution">
    <text evidence="1">The sequence shown here is derived from an EMBL/GenBank/DDBJ whole genome shotgun (WGS) entry which is preliminary data.</text>
</comment>
<name>A0A9D4SB20_DREPO</name>
<protein>
    <submittedName>
        <fullName evidence="1">Uncharacterized protein</fullName>
    </submittedName>
</protein>
<keyword evidence="2" id="KW-1185">Reference proteome</keyword>
<proteinExistence type="predicted"/>
<reference evidence="1" key="2">
    <citation type="submission" date="2020-11" db="EMBL/GenBank/DDBJ databases">
        <authorList>
            <person name="McCartney M.A."/>
            <person name="Auch B."/>
            <person name="Kono T."/>
            <person name="Mallez S."/>
            <person name="Becker A."/>
            <person name="Gohl D.M."/>
            <person name="Silverstein K.A.T."/>
            <person name="Koren S."/>
            <person name="Bechman K.B."/>
            <person name="Herman A."/>
            <person name="Abrahante J.E."/>
            <person name="Garbe J."/>
        </authorList>
    </citation>
    <scope>NUCLEOTIDE SEQUENCE</scope>
    <source>
        <strain evidence="1">Duluth1</strain>
        <tissue evidence="1">Whole animal</tissue>
    </source>
</reference>
<evidence type="ECO:0000313" key="2">
    <source>
        <dbReference type="Proteomes" id="UP000828390"/>
    </source>
</evidence>
<dbReference type="EMBL" id="JAIWYP010000001">
    <property type="protein sequence ID" value="KAH3896267.1"/>
    <property type="molecule type" value="Genomic_DNA"/>
</dbReference>
<gene>
    <name evidence="1" type="ORF">DPMN_020442</name>
</gene>